<evidence type="ECO:0000256" key="2">
    <source>
        <dbReference type="ARBA" id="ARBA00022679"/>
    </source>
</evidence>
<accession>A0ABD5RY65</accession>
<dbReference type="Proteomes" id="UP001596328">
    <property type="component" value="Unassembled WGS sequence"/>
</dbReference>
<keyword evidence="5" id="KW-1185">Reference proteome</keyword>
<dbReference type="EMBL" id="JBHSWU010000165">
    <property type="protein sequence ID" value="MFC6724379.1"/>
    <property type="molecule type" value="Genomic_DNA"/>
</dbReference>
<dbReference type="Gene3D" id="3.40.50.150">
    <property type="entry name" value="Vaccinia Virus protein VP39"/>
    <property type="match status" value="1"/>
</dbReference>
<name>A0ABD5RY65_9EURY</name>
<evidence type="ECO:0000259" key="3">
    <source>
        <dbReference type="Pfam" id="PF02384"/>
    </source>
</evidence>
<evidence type="ECO:0000256" key="1">
    <source>
        <dbReference type="ARBA" id="ARBA00022603"/>
    </source>
</evidence>
<feature type="domain" description="DNA methylase adenine-specific" evidence="3">
    <location>
        <begin position="157"/>
        <end position="312"/>
    </location>
</feature>
<dbReference type="PRINTS" id="PR00507">
    <property type="entry name" value="N12N6MTFRASE"/>
</dbReference>
<dbReference type="GO" id="GO:0008168">
    <property type="term" value="F:methyltransferase activity"/>
    <property type="evidence" value="ECO:0007669"/>
    <property type="project" value="UniProtKB-KW"/>
</dbReference>
<proteinExistence type="predicted"/>
<dbReference type="PANTHER" id="PTHR33841:SF4">
    <property type="entry name" value="RESTRICTION MODIFICATION SYSTEM DNA SPECIFICITY DOMAIN"/>
    <property type="match status" value="1"/>
</dbReference>
<gene>
    <name evidence="4" type="ORF">ACFQE1_08335</name>
</gene>
<dbReference type="InterPro" id="IPR050953">
    <property type="entry name" value="N4_N6_ade-DNA_methylase"/>
</dbReference>
<protein>
    <submittedName>
        <fullName evidence="4">N-6 DNA methylase</fullName>
    </submittedName>
</protein>
<reference evidence="4 5" key="1">
    <citation type="journal article" date="2019" name="Int. J. Syst. Evol. Microbiol.">
        <title>The Global Catalogue of Microorganisms (GCM) 10K type strain sequencing project: providing services to taxonomists for standard genome sequencing and annotation.</title>
        <authorList>
            <consortium name="The Broad Institute Genomics Platform"/>
            <consortium name="The Broad Institute Genome Sequencing Center for Infectious Disease"/>
            <person name="Wu L."/>
            <person name="Ma J."/>
        </authorList>
    </citation>
    <scope>NUCLEOTIDE SEQUENCE [LARGE SCALE GENOMIC DNA]</scope>
    <source>
        <strain evidence="4 5">NBRC 111368</strain>
    </source>
</reference>
<keyword evidence="2" id="KW-0808">Transferase</keyword>
<keyword evidence="1 4" id="KW-0489">Methyltransferase</keyword>
<sequence length="743" mass="83619">MAGQRPVFDRWGRDSRLYDRYTSSAVDRLSSSEELREARTEWERFFVNSHGDVFDGIDADDPREDLFVDALYYDFVVDRIVRFAERRFGFRVVNREATDNTDALSFDFRSLHEAVVGAGDAERTADDLLETVDLADAGSEFLRGLYESVVSREIRLRLGEYYTPRGVAELAVGELDVGDYESETFLDPGCGSGVFLTACIDAKRRALEDDLAPETLVDVVTDTVYGIDLNPVAVKSAKLGYLLALLPVLESGDVDRLELPVFLTDSLGLTRDDEIRFDGGPLDLTVDHLVGNPPWITWGNLSESVRDAWREQYVERLDLLPHRGVEARLGHANDDVSVPFVWACVHRYLDEGGDASFVLKRGITKGPAGRLLRTQRVDSRPIAVRHVHDFNGLRPFGDDVSVRSAVYTLRADREPEFPIAVDSWTRAGGEPSFSTAESMRESLAREETGLLPVEAADPTSSWIREDAENRALGECEHDIRHGVKDDAKDVYSLDRGRLDELEHDHVYPYLRSKHVVKYGLFGHDLHLVPIGKAHEDNESELKSACPDTYEYLESNRGALEDRSSSWLEQGTFYNVFGLGEYTWSDYKVVWCRLGFKPHFAVVSTVDDEDLGEKTVVPGDHFMFVSTDDEYEAHFLCGLLNSAVYQKSIEGIASGGKSGLSKTVIGELELPEYRETEESRRLAELSKEAHEIVPRYTDVSKRRYNERTVEELEVVQAEIDELVEGMLSEGSLFPASGRRTLTSY</sequence>
<evidence type="ECO:0000313" key="5">
    <source>
        <dbReference type="Proteomes" id="UP001596328"/>
    </source>
</evidence>
<evidence type="ECO:0000313" key="4">
    <source>
        <dbReference type="EMBL" id="MFC6724379.1"/>
    </source>
</evidence>
<organism evidence="4 5">
    <name type="scientific">Halobium palmae</name>
    <dbReference type="NCBI Taxonomy" id="1776492"/>
    <lineage>
        <taxon>Archaea</taxon>
        <taxon>Methanobacteriati</taxon>
        <taxon>Methanobacteriota</taxon>
        <taxon>Stenosarchaea group</taxon>
        <taxon>Halobacteria</taxon>
        <taxon>Halobacteriales</taxon>
        <taxon>Haloferacaceae</taxon>
        <taxon>Halobium</taxon>
    </lineage>
</organism>
<comment type="caution">
    <text evidence="4">The sequence shown here is derived from an EMBL/GenBank/DDBJ whole genome shotgun (WGS) entry which is preliminary data.</text>
</comment>
<dbReference type="GO" id="GO:0032259">
    <property type="term" value="P:methylation"/>
    <property type="evidence" value="ECO:0007669"/>
    <property type="project" value="UniProtKB-KW"/>
</dbReference>
<dbReference type="SUPFAM" id="SSF53335">
    <property type="entry name" value="S-adenosyl-L-methionine-dependent methyltransferases"/>
    <property type="match status" value="1"/>
</dbReference>
<dbReference type="InterPro" id="IPR003356">
    <property type="entry name" value="DNA_methylase_A-5"/>
</dbReference>
<dbReference type="InterPro" id="IPR029063">
    <property type="entry name" value="SAM-dependent_MTases_sf"/>
</dbReference>
<dbReference type="Pfam" id="PF02384">
    <property type="entry name" value="N6_Mtase"/>
    <property type="match status" value="1"/>
</dbReference>
<dbReference type="PANTHER" id="PTHR33841">
    <property type="entry name" value="DNA METHYLTRANSFERASE YEEA-RELATED"/>
    <property type="match status" value="1"/>
</dbReference>
<dbReference type="AlphaFoldDB" id="A0ABD5RY65"/>